<keyword evidence="3" id="KW-1185">Reference proteome</keyword>
<proteinExistence type="predicted"/>
<feature type="region of interest" description="Disordered" evidence="1">
    <location>
        <begin position="43"/>
        <end position="65"/>
    </location>
</feature>
<sequence>MEQLQRETTLCVQLGRGAVTWRRKRQPAEGGRTASLEPAVSCVGVRRSREEGPVEPAPTVSRGAARPKEPFRSIAEVGGAKGAESFILGLRQQLRTSLVSETAVSRKVEGLYLTTEDKNEEETRERNRVRKEKNFDNWLAALRIMACIIVEKFPHCPKDSWLFESKINEAQRQFAGDAWIDYNNGFRLRMQTRLDMEWDEEDVAGYMHKMMIARAAKSWAGKSEYSFHGNYHKGSHEKAKPFYILQQYTQWKGKQTGKGATVVCFKYDKD</sequence>
<evidence type="ECO:0000256" key="1">
    <source>
        <dbReference type="SAM" id="MobiDB-lite"/>
    </source>
</evidence>
<dbReference type="Proteomes" id="UP001066276">
    <property type="component" value="Chromosome 8"/>
</dbReference>
<evidence type="ECO:0000313" key="2">
    <source>
        <dbReference type="EMBL" id="KAJ1118851.1"/>
    </source>
</evidence>
<name>A0AAV7NS07_PLEWA</name>
<accession>A0AAV7NS07</accession>
<organism evidence="2 3">
    <name type="scientific">Pleurodeles waltl</name>
    <name type="common">Iberian ribbed newt</name>
    <dbReference type="NCBI Taxonomy" id="8319"/>
    <lineage>
        <taxon>Eukaryota</taxon>
        <taxon>Metazoa</taxon>
        <taxon>Chordata</taxon>
        <taxon>Craniata</taxon>
        <taxon>Vertebrata</taxon>
        <taxon>Euteleostomi</taxon>
        <taxon>Amphibia</taxon>
        <taxon>Batrachia</taxon>
        <taxon>Caudata</taxon>
        <taxon>Salamandroidea</taxon>
        <taxon>Salamandridae</taxon>
        <taxon>Pleurodelinae</taxon>
        <taxon>Pleurodeles</taxon>
    </lineage>
</organism>
<gene>
    <name evidence="2" type="ORF">NDU88_007038</name>
</gene>
<comment type="caution">
    <text evidence="2">The sequence shown here is derived from an EMBL/GenBank/DDBJ whole genome shotgun (WGS) entry which is preliminary data.</text>
</comment>
<reference evidence="2" key="1">
    <citation type="journal article" date="2022" name="bioRxiv">
        <title>Sequencing and chromosome-scale assembly of the giantPleurodeles waltlgenome.</title>
        <authorList>
            <person name="Brown T."/>
            <person name="Elewa A."/>
            <person name="Iarovenko S."/>
            <person name="Subramanian E."/>
            <person name="Araus A.J."/>
            <person name="Petzold A."/>
            <person name="Susuki M."/>
            <person name="Suzuki K.-i.T."/>
            <person name="Hayashi T."/>
            <person name="Toyoda A."/>
            <person name="Oliveira C."/>
            <person name="Osipova E."/>
            <person name="Leigh N.D."/>
            <person name="Simon A."/>
            <person name="Yun M.H."/>
        </authorList>
    </citation>
    <scope>NUCLEOTIDE SEQUENCE</scope>
    <source>
        <strain evidence="2">20211129_DDA</strain>
        <tissue evidence="2">Liver</tissue>
    </source>
</reference>
<dbReference type="AlphaFoldDB" id="A0AAV7NS07"/>
<dbReference type="EMBL" id="JANPWB010000012">
    <property type="protein sequence ID" value="KAJ1118851.1"/>
    <property type="molecule type" value="Genomic_DNA"/>
</dbReference>
<protein>
    <submittedName>
        <fullName evidence="2">Uncharacterized protein</fullName>
    </submittedName>
</protein>
<evidence type="ECO:0000313" key="3">
    <source>
        <dbReference type="Proteomes" id="UP001066276"/>
    </source>
</evidence>